<dbReference type="SUPFAM" id="SSF158832">
    <property type="entry name" value="Tex N-terminal region-like"/>
    <property type="match status" value="1"/>
</dbReference>
<dbReference type="SUPFAM" id="SSF50249">
    <property type="entry name" value="Nucleic acid-binding proteins"/>
    <property type="match status" value="1"/>
</dbReference>
<dbReference type="GO" id="GO:0003729">
    <property type="term" value="F:mRNA binding"/>
    <property type="evidence" value="ECO:0007669"/>
    <property type="project" value="TreeGrafter"/>
</dbReference>
<accession>A0A8C4QEH7</accession>
<dbReference type="Pfam" id="PF12836">
    <property type="entry name" value="HHH_3"/>
    <property type="match status" value="1"/>
</dbReference>
<dbReference type="GO" id="GO:0003735">
    <property type="term" value="F:structural constituent of ribosome"/>
    <property type="evidence" value="ECO:0007669"/>
    <property type="project" value="TreeGrafter"/>
</dbReference>
<dbReference type="InterPro" id="IPR055179">
    <property type="entry name" value="Tex-like_central_region"/>
</dbReference>
<dbReference type="InterPro" id="IPR012340">
    <property type="entry name" value="NA-bd_OB-fold"/>
</dbReference>
<dbReference type="GeneTree" id="ENSGT00510000047850"/>
<dbReference type="Gene3D" id="2.40.50.140">
    <property type="entry name" value="Nucleic acid-binding proteins"/>
    <property type="match status" value="1"/>
</dbReference>
<dbReference type="InterPro" id="IPR023319">
    <property type="entry name" value="Tex-like_HTH_dom_sf"/>
</dbReference>
<dbReference type="InterPro" id="IPR023323">
    <property type="entry name" value="Tex-like_dom_sf"/>
</dbReference>
<evidence type="ECO:0000259" key="2">
    <source>
        <dbReference type="PROSITE" id="PS50126"/>
    </source>
</evidence>
<feature type="domain" description="S1 motif" evidence="2">
    <location>
        <begin position="679"/>
        <end position="707"/>
    </location>
</feature>
<dbReference type="SUPFAM" id="SSF53098">
    <property type="entry name" value="Ribonuclease H-like"/>
    <property type="match status" value="1"/>
</dbReference>
<dbReference type="Gene3D" id="3.30.420.140">
    <property type="entry name" value="YqgF/RNase H-like domain"/>
    <property type="match status" value="1"/>
</dbReference>
<dbReference type="Gene3D" id="1.10.150.310">
    <property type="entry name" value="Tex RuvX-like domain-like"/>
    <property type="match status" value="1"/>
</dbReference>
<dbReference type="InterPro" id="IPR041692">
    <property type="entry name" value="HHH_9"/>
</dbReference>
<dbReference type="AlphaFoldDB" id="A0A8C4QEH7"/>
<dbReference type="InterPro" id="IPR012337">
    <property type="entry name" value="RNaseH-like_sf"/>
</dbReference>
<feature type="region of interest" description="Disordered" evidence="1">
    <location>
        <begin position="555"/>
        <end position="578"/>
    </location>
</feature>
<dbReference type="InterPro" id="IPR006641">
    <property type="entry name" value="YqgF/RNaseH-like_dom"/>
</dbReference>
<dbReference type="Pfam" id="PF16921">
    <property type="entry name" value="Tex_YqgF"/>
    <property type="match status" value="1"/>
</dbReference>
<dbReference type="InterPro" id="IPR010994">
    <property type="entry name" value="RuvA_2-like"/>
</dbReference>
<reference evidence="3" key="2">
    <citation type="submission" date="2025-09" db="UniProtKB">
        <authorList>
            <consortium name="Ensembl"/>
        </authorList>
    </citation>
    <scope>IDENTIFICATION</scope>
</reference>
<protein>
    <submittedName>
        <fullName evidence="3">S1 RNA binding domain 1</fullName>
    </submittedName>
</protein>
<dbReference type="InterPro" id="IPR032639">
    <property type="entry name" value="Tex_YqgF"/>
</dbReference>
<reference evidence="3" key="1">
    <citation type="submission" date="2025-08" db="UniProtKB">
        <authorList>
            <consortium name="Ensembl"/>
        </authorList>
    </citation>
    <scope>IDENTIFICATION</scope>
</reference>
<dbReference type="FunFam" id="3.30.420.140:FF:000001">
    <property type="entry name" value="RNA-binding transcriptional accessory protein"/>
    <property type="match status" value="1"/>
</dbReference>
<dbReference type="Pfam" id="PF17674">
    <property type="entry name" value="HHH_9"/>
    <property type="match status" value="1"/>
</dbReference>
<dbReference type="GO" id="GO:0006412">
    <property type="term" value="P:translation"/>
    <property type="evidence" value="ECO:0007669"/>
    <property type="project" value="TreeGrafter"/>
</dbReference>
<dbReference type="PROSITE" id="PS50126">
    <property type="entry name" value="S1"/>
    <property type="match status" value="1"/>
</dbReference>
<dbReference type="Pfam" id="PF00575">
    <property type="entry name" value="S1"/>
    <property type="match status" value="1"/>
</dbReference>
<organism evidence="3 4">
    <name type="scientific">Eptatretus burgeri</name>
    <name type="common">Inshore hagfish</name>
    <dbReference type="NCBI Taxonomy" id="7764"/>
    <lineage>
        <taxon>Eukaryota</taxon>
        <taxon>Metazoa</taxon>
        <taxon>Chordata</taxon>
        <taxon>Craniata</taxon>
        <taxon>Vertebrata</taxon>
        <taxon>Cyclostomata</taxon>
        <taxon>Myxini</taxon>
        <taxon>Myxiniformes</taxon>
        <taxon>Myxinidae</taxon>
        <taxon>Eptatretinae</taxon>
        <taxon>Eptatretus</taxon>
    </lineage>
</organism>
<dbReference type="Ensembl" id="ENSEBUT00000014722.1">
    <property type="protein sequence ID" value="ENSEBUP00000014146.1"/>
    <property type="gene ID" value="ENSEBUG00000008902.1"/>
</dbReference>
<name>A0A8C4QEH7_EPTBU</name>
<evidence type="ECO:0000313" key="4">
    <source>
        <dbReference type="Proteomes" id="UP000694388"/>
    </source>
</evidence>
<dbReference type="Pfam" id="PF22706">
    <property type="entry name" value="Tex_central_region"/>
    <property type="match status" value="1"/>
</dbReference>
<keyword evidence="4" id="KW-1185">Reference proteome</keyword>
<dbReference type="Gene3D" id="1.10.3500.10">
    <property type="entry name" value="Tex N-terminal region-like"/>
    <property type="match status" value="1"/>
</dbReference>
<dbReference type="InterPro" id="IPR037027">
    <property type="entry name" value="YqgF/RNaseH-like_dom_sf"/>
</dbReference>
<dbReference type="SUPFAM" id="SSF47781">
    <property type="entry name" value="RuvA domain 2-like"/>
    <property type="match status" value="2"/>
</dbReference>
<dbReference type="PANTHER" id="PTHR10724:SF10">
    <property type="entry name" value="S1 RNA-BINDING DOMAIN-CONTAINING PROTEIN 1"/>
    <property type="match status" value="1"/>
</dbReference>
<dbReference type="GO" id="GO:0006139">
    <property type="term" value="P:nucleobase-containing compound metabolic process"/>
    <property type="evidence" value="ECO:0007669"/>
    <property type="project" value="InterPro"/>
</dbReference>
<dbReference type="InterPro" id="IPR050437">
    <property type="entry name" value="Ribos_protein_bS1-like"/>
</dbReference>
<dbReference type="InterPro" id="IPR003029">
    <property type="entry name" value="S1_domain"/>
</dbReference>
<dbReference type="PANTHER" id="PTHR10724">
    <property type="entry name" value="30S RIBOSOMAL PROTEIN S1"/>
    <property type="match status" value="1"/>
</dbReference>
<sequence length="780" mass="87617">MHWHQIIFCSYIRQYKTRDLWQVMASAHCFGRYVKKKAENTVIKLEKEQKLEPALRDAILSCVSQQEVDHLVAPFKTTGKHTKAEKARSLGLEPAARAVLERPLFIQLQQYVEPSVDGRSTLNEVQTGVGHILADIIAKDKDTMEFIRGLCDSSSVEIESVKTSAAKKENSEKGKFSQHKRQESNVSKFSKYFGFRRNVHTIQNFEVLAMNRGEMLKVLRVRIVIPDSVKQSFMFWCLQKRWRPQGILPAPLATLLSEAVEDSYKRLISPLLCRKLRCKLTKNAEQSAIVLFGRNLRKLLLSSPMRGSAVLGADPGFKHGCKLAAVGPTGQLLTTALVFPQEPPQRNDVDAVRSIVLQHGCDVIAIGNGTACFETERFFSSLIQNKVFVPLDVKYCIVNEDGASIYSTSPQAQKEMPDVDPNMRSAVSIARRLQDPLAELIKIDAKHIGVGMYQHDVPEGALRDALTSVVQECVSFVGVDINSCSTVLLKHVAGLSNSMAERLVEYRETHGAFANREQLRAVKGLGPRTYLQCAGFIRVNPCTASIRKEIGHDVINTNNPENRKLGRKRKRGEAEIDDAPNPLDQTWIHPESYSIATKFLRWLGVQFSDIGSAHVRQKVESTLALETLQSLAEKMGTSGNTMQIIVDGLKQQLDFDIRTNLSQPIFRRNVLCFEDLRPKERLTGRVTNSTDFGVFVDVGIGKSGLIPKKYLGNCAYIINRIICPGGAFQSMTLKSLAWSKRFYRWHDVKASERKMLSQYCFPFPFPSERRHHSTGSRGPD</sequence>
<dbReference type="Proteomes" id="UP000694388">
    <property type="component" value="Unplaced"/>
</dbReference>
<evidence type="ECO:0000256" key="1">
    <source>
        <dbReference type="SAM" id="MobiDB-lite"/>
    </source>
</evidence>
<dbReference type="SMART" id="SM00732">
    <property type="entry name" value="YqgFc"/>
    <property type="match status" value="1"/>
</dbReference>
<evidence type="ECO:0000313" key="3">
    <source>
        <dbReference type="Ensembl" id="ENSEBUP00000014146.1"/>
    </source>
</evidence>
<dbReference type="Gene3D" id="1.10.10.650">
    <property type="entry name" value="RuvA domain 2-like"/>
    <property type="match status" value="1"/>
</dbReference>
<proteinExistence type="predicted"/>